<evidence type="ECO:0000256" key="7">
    <source>
        <dbReference type="NCBIfam" id="TIGR02188"/>
    </source>
</evidence>
<keyword evidence="12" id="KW-1185">Reference proteome</keyword>
<dbReference type="PROSITE" id="PS00455">
    <property type="entry name" value="AMP_BINDING"/>
    <property type="match status" value="1"/>
</dbReference>
<dbReference type="Gene3D" id="3.30.300.30">
    <property type="match status" value="1"/>
</dbReference>
<organism evidence="11 12">
    <name type="scientific">Flavobacterium kayseriense</name>
    <dbReference type="NCBI Taxonomy" id="2764714"/>
    <lineage>
        <taxon>Bacteria</taxon>
        <taxon>Pseudomonadati</taxon>
        <taxon>Bacteroidota</taxon>
        <taxon>Flavobacteriia</taxon>
        <taxon>Flavobacteriales</taxon>
        <taxon>Flavobacteriaceae</taxon>
        <taxon>Flavobacterium</taxon>
    </lineage>
</organism>
<dbReference type="PANTHER" id="PTHR24095">
    <property type="entry name" value="ACETYL-COENZYME A SYNTHETASE"/>
    <property type="match status" value="1"/>
</dbReference>
<sequence>MSYYEINTLEEYFKHYKKSVREPKKFWDKIAAENFTWYQQWDKVVDFNMAEADIKWFTEAKVNITKNCIDRHLAKKGDKTAIIFEPNDPSEEALHISYNELHQKVGKMANVLREQGIKKGDRVCIYLPMIPELAIATLACARIGAIHSVVFAGFSASAVTSRINDSECKMVITSDGGYRGNKTIDLKSIIDDALLNCPCVENVLVVKRTNTTIAMKEGRDQWLEPLLEEASDNNVAEIMDAEDPLFILYTSGSTGKPKGMVHTTAGYMVYTAYTFKNVFNYRDNDIFWCTADIGWITGHSYILYGPLLNGATTVIFEGVPSYPDFSRFWEIIEKHNVTQFYTAPTAIRALAKENLEYVQKFPLKTLKVIGSVGEPINEEAWHWYNDHVGDKRCPVVDTWWQTETGGIMISPIPFVTPTKPTYATLPLPGIQPVLMDERRNEIEGNQVVGSLCIKFPWPGIARTIWGDHQRYKETYFSAFPGKYFTGDGALRDEVGYYRITGRVDDVVIVSGHNLGTAPIEDAINEHPAVAESAIVGFPHDIKGNALYGFVILKETGEYRNRENLSKEINQQISNQIGPIAKLDKIQFVTGLPKTRSGKIMRRILRKIAEGDYSNFGDISTLLNPEIVDEIKEGKI</sequence>
<accession>A0ABR7J5U2</accession>
<evidence type="ECO:0000259" key="8">
    <source>
        <dbReference type="Pfam" id="PF00501"/>
    </source>
</evidence>
<protein>
    <recommendedName>
        <fullName evidence="2 7">Acetate--CoA ligase</fullName>
        <ecNumber evidence="2 7">6.2.1.1</ecNumber>
    </recommendedName>
</protein>
<dbReference type="Pfam" id="PF00501">
    <property type="entry name" value="AMP-binding"/>
    <property type="match status" value="1"/>
</dbReference>
<evidence type="ECO:0000256" key="5">
    <source>
        <dbReference type="ARBA" id="ARBA00022840"/>
    </source>
</evidence>
<dbReference type="CDD" id="cd05966">
    <property type="entry name" value="ACS"/>
    <property type="match status" value="1"/>
</dbReference>
<dbReference type="Proteomes" id="UP000629963">
    <property type="component" value="Unassembled WGS sequence"/>
</dbReference>
<evidence type="ECO:0000256" key="2">
    <source>
        <dbReference type="ARBA" id="ARBA00013275"/>
    </source>
</evidence>
<dbReference type="InterPro" id="IPR032387">
    <property type="entry name" value="ACAS_N"/>
</dbReference>
<name>A0ABR7J5U2_9FLAO</name>
<dbReference type="InterPro" id="IPR025110">
    <property type="entry name" value="AMP-bd_C"/>
</dbReference>
<feature type="domain" description="Acetyl-coenzyme A synthetase N-terminal" evidence="10">
    <location>
        <begin position="12"/>
        <end position="68"/>
    </location>
</feature>
<keyword evidence="3 11" id="KW-0436">Ligase</keyword>
<reference evidence="11 12" key="1">
    <citation type="submission" date="2020-08" db="EMBL/GenBank/DDBJ databases">
        <title>Description of novel Flavobacterium F-380 isolate.</title>
        <authorList>
            <person name="Saticioglu I.B."/>
            <person name="Duman M."/>
            <person name="Altun S."/>
        </authorList>
    </citation>
    <scope>NUCLEOTIDE SEQUENCE [LARGE SCALE GENOMIC DNA]</scope>
    <source>
        <strain evidence="11 12">F-380</strain>
    </source>
</reference>
<evidence type="ECO:0000256" key="4">
    <source>
        <dbReference type="ARBA" id="ARBA00022741"/>
    </source>
</evidence>
<dbReference type="InterPro" id="IPR045851">
    <property type="entry name" value="AMP-bd_C_sf"/>
</dbReference>
<dbReference type="InterPro" id="IPR042099">
    <property type="entry name" value="ANL_N_sf"/>
</dbReference>
<dbReference type="Pfam" id="PF13193">
    <property type="entry name" value="AMP-binding_C"/>
    <property type="match status" value="1"/>
</dbReference>
<evidence type="ECO:0000313" key="11">
    <source>
        <dbReference type="EMBL" id="MBC5840901.1"/>
    </source>
</evidence>
<dbReference type="SUPFAM" id="SSF56801">
    <property type="entry name" value="Acetyl-CoA synthetase-like"/>
    <property type="match status" value="1"/>
</dbReference>
<evidence type="ECO:0000313" key="12">
    <source>
        <dbReference type="Proteomes" id="UP000629963"/>
    </source>
</evidence>
<keyword evidence="4" id="KW-0547">Nucleotide-binding</keyword>
<dbReference type="NCBIfam" id="TIGR02188">
    <property type="entry name" value="Ac_CoA_lig_AcsA"/>
    <property type="match status" value="1"/>
</dbReference>
<evidence type="ECO:0000259" key="9">
    <source>
        <dbReference type="Pfam" id="PF13193"/>
    </source>
</evidence>
<dbReference type="NCBIfam" id="NF001208">
    <property type="entry name" value="PRK00174.1"/>
    <property type="match status" value="1"/>
</dbReference>
<feature type="domain" description="AMP-binding enzyme C-terminal" evidence="9">
    <location>
        <begin position="519"/>
        <end position="598"/>
    </location>
</feature>
<dbReference type="PANTHER" id="PTHR24095:SF14">
    <property type="entry name" value="ACETYL-COENZYME A SYNTHETASE 1"/>
    <property type="match status" value="1"/>
</dbReference>
<dbReference type="Gene3D" id="3.40.50.12780">
    <property type="entry name" value="N-terminal domain of ligase-like"/>
    <property type="match status" value="1"/>
</dbReference>
<gene>
    <name evidence="11" type="primary">acs</name>
    <name evidence="11" type="ORF">H8R23_05745</name>
</gene>
<proteinExistence type="inferred from homology"/>
<evidence type="ECO:0000256" key="3">
    <source>
        <dbReference type="ARBA" id="ARBA00022598"/>
    </source>
</evidence>
<dbReference type="EC" id="6.2.1.1" evidence="2 7"/>
<dbReference type="InterPro" id="IPR020845">
    <property type="entry name" value="AMP-binding_CS"/>
</dbReference>
<comment type="caution">
    <text evidence="11">The sequence shown here is derived from an EMBL/GenBank/DDBJ whole genome shotgun (WGS) entry which is preliminary data.</text>
</comment>
<dbReference type="InterPro" id="IPR000873">
    <property type="entry name" value="AMP-dep_synth/lig_dom"/>
</dbReference>
<dbReference type="RefSeq" id="WP_187009451.1">
    <property type="nucleotide sequence ID" value="NZ_JACRUI010000001.1"/>
</dbReference>
<dbReference type="GO" id="GO:0003987">
    <property type="term" value="F:acetate-CoA ligase activity"/>
    <property type="evidence" value="ECO:0007669"/>
    <property type="project" value="UniProtKB-EC"/>
</dbReference>
<dbReference type="InterPro" id="IPR011904">
    <property type="entry name" value="Ac_CoA_lig"/>
</dbReference>
<evidence type="ECO:0000256" key="6">
    <source>
        <dbReference type="ARBA" id="ARBA00022990"/>
    </source>
</evidence>
<dbReference type="EMBL" id="JACRUJ010000001">
    <property type="protein sequence ID" value="MBC5840901.1"/>
    <property type="molecule type" value="Genomic_DNA"/>
</dbReference>
<comment type="similarity">
    <text evidence="1">Belongs to the ATP-dependent AMP-binding enzyme family.</text>
</comment>
<evidence type="ECO:0000259" key="10">
    <source>
        <dbReference type="Pfam" id="PF16177"/>
    </source>
</evidence>
<keyword evidence="5" id="KW-0067">ATP-binding</keyword>
<keyword evidence="6" id="KW-0007">Acetylation</keyword>
<evidence type="ECO:0000256" key="1">
    <source>
        <dbReference type="ARBA" id="ARBA00006432"/>
    </source>
</evidence>
<feature type="domain" description="AMP-dependent synthetase/ligase" evidence="8">
    <location>
        <begin position="70"/>
        <end position="462"/>
    </location>
</feature>
<dbReference type="Pfam" id="PF16177">
    <property type="entry name" value="ACAS_N"/>
    <property type="match status" value="1"/>
</dbReference>